<comment type="caution">
    <text evidence="2">The sequence shown here is derived from an EMBL/GenBank/DDBJ whole genome shotgun (WGS) entry which is preliminary data.</text>
</comment>
<proteinExistence type="predicted"/>
<reference evidence="2 3" key="1">
    <citation type="submission" date="2020-02" db="EMBL/GenBank/DDBJ databases">
        <title>The whole genome sequence of CPCC 205119.</title>
        <authorList>
            <person name="Jiang Z."/>
        </authorList>
    </citation>
    <scope>NUCLEOTIDE SEQUENCE [LARGE SCALE GENOMIC DNA]</scope>
    <source>
        <strain evidence="2 3">CPCC 205119</strain>
    </source>
</reference>
<feature type="region of interest" description="Disordered" evidence="1">
    <location>
        <begin position="57"/>
        <end position="78"/>
    </location>
</feature>
<organism evidence="2 3">
    <name type="scientific">Goekera deserti</name>
    <dbReference type="NCBI Taxonomy" id="2497753"/>
    <lineage>
        <taxon>Bacteria</taxon>
        <taxon>Bacillati</taxon>
        <taxon>Actinomycetota</taxon>
        <taxon>Actinomycetes</taxon>
        <taxon>Geodermatophilales</taxon>
        <taxon>Geodermatophilaceae</taxon>
        <taxon>Goekera</taxon>
    </lineage>
</organism>
<keyword evidence="3" id="KW-1185">Reference proteome</keyword>
<evidence type="ECO:0000313" key="2">
    <source>
        <dbReference type="EMBL" id="NEL55534.1"/>
    </source>
</evidence>
<protein>
    <submittedName>
        <fullName evidence="2">Uncharacterized protein</fullName>
    </submittedName>
</protein>
<name>A0A7K3WGG8_9ACTN</name>
<sequence length="78" mass="8638">MLSLRAALAAARSDDEEVGMTSTRNAESWRCRLLGWHAWTPRTTPDGGRFQQCARCGTDRGPVSNLPTSTPPWPSHTR</sequence>
<accession>A0A7K3WGG8</accession>
<dbReference type="EMBL" id="JAAGWK010000023">
    <property type="protein sequence ID" value="NEL55534.1"/>
    <property type="molecule type" value="Genomic_DNA"/>
</dbReference>
<dbReference type="Proteomes" id="UP000470470">
    <property type="component" value="Unassembled WGS sequence"/>
</dbReference>
<dbReference type="AlphaFoldDB" id="A0A7K3WGG8"/>
<evidence type="ECO:0000256" key="1">
    <source>
        <dbReference type="SAM" id="MobiDB-lite"/>
    </source>
</evidence>
<evidence type="ECO:0000313" key="3">
    <source>
        <dbReference type="Proteomes" id="UP000470470"/>
    </source>
</evidence>
<dbReference type="RefSeq" id="WP_152727434.1">
    <property type="nucleotide sequence ID" value="NZ_JAABOZ010000001.1"/>
</dbReference>
<gene>
    <name evidence="2" type="ORF">G1H19_16220</name>
</gene>
<feature type="compositionally biased region" description="Pro residues" evidence="1">
    <location>
        <begin position="69"/>
        <end position="78"/>
    </location>
</feature>